<feature type="domain" description="DUF7379" evidence="1">
    <location>
        <begin position="30"/>
        <end position="116"/>
    </location>
</feature>
<dbReference type="GeneID" id="65096731"/>
<dbReference type="RefSeq" id="WP_214420834.1">
    <property type="nucleotide sequence ID" value="NZ_CP075546.1"/>
</dbReference>
<dbReference type="InterPro" id="IPR029058">
    <property type="entry name" value="AB_hydrolase_fold"/>
</dbReference>
<evidence type="ECO:0000313" key="3">
    <source>
        <dbReference type="Proteomes" id="UP000680656"/>
    </source>
</evidence>
<proteinExistence type="predicted"/>
<evidence type="ECO:0000259" key="1">
    <source>
        <dbReference type="Pfam" id="PF24096"/>
    </source>
</evidence>
<protein>
    <submittedName>
        <fullName evidence="2">Acetyltransferase</fullName>
    </submittedName>
</protein>
<dbReference type="Proteomes" id="UP000680656">
    <property type="component" value="Chromosome"/>
</dbReference>
<keyword evidence="2" id="KW-0808">Transferase</keyword>
<dbReference type="Pfam" id="PF24096">
    <property type="entry name" value="DUF7379"/>
    <property type="match status" value="1"/>
</dbReference>
<keyword evidence="3" id="KW-1185">Reference proteome</keyword>
<dbReference type="Gene3D" id="3.40.50.1820">
    <property type="entry name" value="alpha/beta hydrolase"/>
    <property type="match status" value="1"/>
</dbReference>
<dbReference type="EMBL" id="CP075546">
    <property type="protein sequence ID" value="QVV90057.1"/>
    <property type="molecule type" value="Genomic_DNA"/>
</dbReference>
<dbReference type="SUPFAM" id="SSF53474">
    <property type="entry name" value="alpha/beta-Hydrolases"/>
    <property type="match status" value="1"/>
</dbReference>
<dbReference type="GO" id="GO:0016740">
    <property type="term" value="F:transferase activity"/>
    <property type="evidence" value="ECO:0007669"/>
    <property type="project" value="UniProtKB-KW"/>
</dbReference>
<evidence type="ECO:0000313" key="2">
    <source>
        <dbReference type="EMBL" id="QVV90057.1"/>
    </source>
</evidence>
<dbReference type="InterPro" id="IPR055803">
    <property type="entry name" value="DUF7379"/>
</dbReference>
<gene>
    <name evidence="2" type="ORF">KHC33_06065</name>
</gene>
<dbReference type="AlphaFoldDB" id="A0A8E7EIE7"/>
<accession>A0A8E7EIE7</accession>
<sequence>MDSIPLVLVHGWKSHPGIWRRLIERVNIPTEKIWLFDYSDLHESTISQIAHQLKSFLHEKRKVTGYTGPVDIICHSMGGYVTRYYVEVIDGGKREENVRQLIEIGVPNQGSSMAEIFNDPKYGPHVIQILSGEFVPKRYEPEKDINVQGLRIKSRETFQLRKAGIRPDIRYRNILSANRTGDPAFFPSFEGRTWVLGHDETWRKTWLGDGVIPHYDSYLPGTEFDLIPCNPETMLDEPYRYCHILLPKNSEVIRLVIRYVENPTIPSSEKFPEHH</sequence>
<dbReference type="KEGG" id="mrtj:KHC33_06065"/>
<organism evidence="2 3">
    <name type="scientific">Methanospirillum purgamenti</name>
    <dbReference type="NCBI Taxonomy" id="2834276"/>
    <lineage>
        <taxon>Archaea</taxon>
        <taxon>Methanobacteriati</taxon>
        <taxon>Methanobacteriota</taxon>
        <taxon>Stenosarchaea group</taxon>
        <taxon>Methanomicrobia</taxon>
        <taxon>Methanomicrobiales</taxon>
        <taxon>Methanospirillaceae</taxon>
        <taxon>Methanospirillum</taxon>
    </lineage>
</organism>
<reference evidence="2 3" key="1">
    <citation type="submission" date="2021-05" db="EMBL/GenBank/DDBJ databases">
        <title>A novel Methanospirillum isolate from a pyrite-forming mixed culture.</title>
        <authorList>
            <person name="Bunk B."/>
            <person name="Sproer C."/>
            <person name="Spring S."/>
            <person name="Pester M."/>
        </authorList>
    </citation>
    <scope>NUCLEOTIDE SEQUENCE [LARGE SCALE GENOMIC DNA]</scope>
    <source>
        <strain evidence="2 3">J.3.6.1-F.2.7.3</strain>
    </source>
</reference>
<name>A0A8E7EIE7_9EURY</name>